<evidence type="ECO:0000313" key="2">
    <source>
        <dbReference type="EMBL" id="OBQ46687.1"/>
    </source>
</evidence>
<dbReference type="STRING" id="1560234.SP90_11225"/>
<organism evidence="2 3">
    <name type="scientific">Halodesulfovibrio spirochaetisodalis</name>
    <dbReference type="NCBI Taxonomy" id="1560234"/>
    <lineage>
        <taxon>Bacteria</taxon>
        <taxon>Pseudomonadati</taxon>
        <taxon>Thermodesulfobacteriota</taxon>
        <taxon>Desulfovibrionia</taxon>
        <taxon>Desulfovibrionales</taxon>
        <taxon>Desulfovibrionaceae</taxon>
        <taxon>Halodesulfovibrio</taxon>
    </lineage>
</organism>
<proteinExistence type="predicted"/>
<dbReference type="RefSeq" id="WP_066856031.1">
    <property type="nucleotide sequence ID" value="NZ_JXMS01000019.1"/>
</dbReference>
<dbReference type="PROSITE" id="PS51257">
    <property type="entry name" value="PROKAR_LIPOPROTEIN"/>
    <property type="match status" value="1"/>
</dbReference>
<sequence length="204" mass="22628">MKKLIIFTLLALIAVTTGCGKRNEATMIDPNNDKNPRIMGLGYRDFEQAASTAVQEMFSSGAVNKPDGGRYIMVVSRVLNDTMQNIDTDLLVKKIRVDLLRSGRVITTTAMGINGAEDPMVAKARKLRNNDEVNQKNVARKGKIVAPELSLSGKIIQRNHRIDSSTDQIEYFFMLTLTEIETGLAIWEGETPIIKRGDSGTVNW</sequence>
<dbReference type="Pfam" id="PF13036">
    <property type="entry name" value="LpoB"/>
    <property type="match status" value="1"/>
</dbReference>
<protein>
    <recommendedName>
        <fullName evidence="1">Penicillin-binding protein activator LpoB</fullName>
    </recommendedName>
</protein>
<evidence type="ECO:0000256" key="1">
    <source>
        <dbReference type="NCBIfam" id="TIGR02722"/>
    </source>
</evidence>
<dbReference type="Proteomes" id="UP000091979">
    <property type="component" value="Unassembled WGS sequence"/>
</dbReference>
<reference evidence="2 3" key="1">
    <citation type="submission" date="2015-01" db="EMBL/GenBank/DDBJ databases">
        <title>Desulfovibrio sp. JC271 draft genome sequence.</title>
        <authorList>
            <person name="Shivani Y."/>
            <person name="Subhash Y."/>
            <person name="Sasikala C."/>
            <person name="Ramana C.V."/>
        </authorList>
    </citation>
    <scope>NUCLEOTIDE SEQUENCE [LARGE SCALE GENOMIC DNA]</scope>
    <source>
        <strain evidence="2 3">JC271</strain>
    </source>
</reference>
<dbReference type="PATRIC" id="fig|1560234.3.peg.1104"/>
<dbReference type="OrthoDB" id="272776at2"/>
<comment type="caution">
    <text evidence="2">The sequence shown here is derived from an EMBL/GenBank/DDBJ whole genome shotgun (WGS) entry which is preliminary data.</text>
</comment>
<gene>
    <name evidence="2" type="ORF">SP90_11225</name>
</gene>
<keyword evidence="3" id="KW-1185">Reference proteome</keyword>
<dbReference type="EMBL" id="JXMS01000019">
    <property type="protein sequence ID" value="OBQ46687.1"/>
    <property type="molecule type" value="Genomic_DNA"/>
</dbReference>
<dbReference type="InterPro" id="IPR014094">
    <property type="entry name" value="LpoB"/>
</dbReference>
<evidence type="ECO:0000313" key="3">
    <source>
        <dbReference type="Proteomes" id="UP000091979"/>
    </source>
</evidence>
<name>A0A1B7XBI1_9BACT</name>
<dbReference type="Gene3D" id="3.40.50.10610">
    <property type="entry name" value="ABC-type transport auxiliary lipoprotein component"/>
    <property type="match status" value="1"/>
</dbReference>
<dbReference type="NCBIfam" id="TIGR02722">
    <property type="entry name" value="lp"/>
    <property type="match status" value="1"/>
</dbReference>
<accession>A0A1B7XBI1</accession>
<dbReference type="AlphaFoldDB" id="A0A1B7XBI1"/>